<evidence type="ECO:0000313" key="2">
    <source>
        <dbReference type="Proteomes" id="UP001060072"/>
    </source>
</evidence>
<dbReference type="InterPro" id="IPR020121">
    <property type="entry name" value="Phage_T7-like_6.5"/>
</dbReference>
<accession>A0A9E7NLL6</accession>
<protein>
    <submittedName>
        <fullName evidence="1">Uncharacterized protein</fullName>
    </submittedName>
</protein>
<proteinExistence type="predicted"/>
<keyword evidence="2" id="KW-1185">Reference proteome</keyword>
<dbReference type="Proteomes" id="UP001060072">
    <property type="component" value="Segment"/>
</dbReference>
<organism evidence="1 2">
    <name type="scientific">Aeromonas phage JELG-KS1</name>
    <dbReference type="NCBI Taxonomy" id="2951233"/>
    <lineage>
        <taxon>Viruses</taxon>
        <taxon>Duplodnaviria</taxon>
        <taxon>Heunggongvirae</taxon>
        <taxon>Uroviricota</taxon>
        <taxon>Caudoviricetes</taxon>
        <taxon>Autographivirales</taxon>
        <taxon>Autotranscriptaviridae</taxon>
        <taxon>Studiervirinae</taxon>
        <taxon>Jelgvirus</taxon>
        <taxon>Jelgvirus JELGKS1</taxon>
    </lineage>
</organism>
<sequence length="94" mass="10658">MIDPDYDVPHISKQLADYLKEELSADRQITLGFLRDDGIKRSEGYLLGFLAGLGYGRQVIDVMIANQEAAAEESDTVFRDMLDESLEQFNITDR</sequence>
<dbReference type="Pfam" id="PF10911">
    <property type="entry name" value="T7-like_Y65"/>
    <property type="match status" value="1"/>
</dbReference>
<dbReference type="EMBL" id="ON604651">
    <property type="protein sequence ID" value="UTQ78166.1"/>
    <property type="molecule type" value="Genomic_DNA"/>
</dbReference>
<evidence type="ECO:0000313" key="1">
    <source>
        <dbReference type="EMBL" id="UTQ78166.1"/>
    </source>
</evidence>
<name>A0A9E7NLL6_9CAUD</name>
<reference evidence="1" key="1">
    <citation type="submission" date="2022-05" db="EMBL/GenBank/DDBJ databases">
        <title>Complete genome sequence of Aeromonas phage JELG-KS1.</title>
        <authorList>
            <person name="Svanberga K."/>
            <person name="Dislers A."/>
            <person name="Kazaks A."/>
            <person name="Zrelovs N."/>
        </authorList>
    </citation>
    <scope>NUCLEOTIDE SEQUENCE</scope>
</reference>